<evidence type="ECO:0000259" key="6">
    <source>
        <dbReference type="PROSITE" id="PS51910"/>
    </source>
</evidence>
<dbReference type="InterPro" id="IPR001579">
    <property type="entry name" value="Glyco_hydro_18_chit_AS"/>
</dbReference>
<dbReference type="PANTHER" id="PTHR46066">
    <property type="entry name" value="CHITINASE DOMAIN-CONTAINING PROTEIN 1 FAMILY MEMBER"/>
    <property type="match status" value="1"/>
</dbReference>
<dbReference type="SUPFAM" id="SSF51445">
    <property type="entry name" value="(Trans)glycosidases"/>
    <property type="match status" value="1"/>
</dbReference>
<feature type="domain" description="GH18" evidence="6">
    <location>
        <begin position="87"/>
        <end position="402"/>
    </location>
</feature>
<dbReference type="CDD" id="cd02874">
    <property type="entry name" value="GH18_CFLE_spore_hydrolase"/>
    <property type="match status" value="1"/>
</dbReference>
<gene>
    <name evidence="7" type="ORF">Q4T40_08865</name>
</gene>
<dbReference type="PROSITE" id="PS51910">
    <property type="entry name" value="GH18_2"/>
    <property type="match status" value="1"/>
</dbReference>
<dbReference type="PROSITE" id="PS01095">
    <property type="entry name" value="GH18_1"/>
    <property type="match status" value="1"/>
</dbReference>
<dbReference type="GO" id="GO:0016787">
    <property type="term" value="F:hydrolase activity"/>
    <property type="evidence" value="ECO:0007669"/>
    <property type="project" value="UniProtKB-KW"/>
</dbReference>
<dbReference type="Pfam" id="PF00704">
    <property type="entry name" value="Glyco_hydro_18"/>
    <property type="match status" value="1"/>
</dbReference>
<sequence>MFKYRQYIAMITLVVMFAAVLAPAAPAQAFSLSDLTGQTTGSDKSSGNGIFNILLGLLLGNLFNNMFGSGQSTGDKPGLPGTLTGGKEMMGFYAEWWPTDTSSYTSLAKNIDKIRTIIPYWGTIEENGALTDRGGKDHASVVKYAHANNTKVLLLVNNAKQTGATVPVHTVLASPALRKTAINNLEAYIKKFNLDGVNIDFEMVPAGDRDNLTAFMKELYGRLKPQGYIVSIDVFPKTDENNDVSAAYDYGQLALYADRIAVMTYDNHGVWSGPGPIADINWVENSLKYALRFIPKHKLYLGVAGYGYDWSSKGVESREYAPIMDLADKHGAAVKWDEASKSPFFNYTDSDGVSHTVWFENARSAAYKLDLVKKYDIAGAALWKLGEEDPALWRTVKEKFGP</sequence>
<feature type="signal peptide" evidence="5">
    <location>
        <begin position="1"/>
        <end position="24"/>
    </location>
</feature>
<reference evidence="7 8" key="1">
    <citation type="submission" date="2023-07" db="EMBL/GenBank/DDBJ databases">
        <title>The novel representative of Negativicutes class, Anaeroselena agilis gen. nov. sp. nov.</title>
        <authorList>
            <person name="Prokofeva M.I."/>
            <person name="Elcheninov A.G."/>
            <person name="Klyukina A."/>
            <person name="Kublanov I.V."/>
            <person name="Frolov E.N."/>
            <person name="Podosokorskaya O.A."/>
        </authorList>
    </citation>
    <scope>NUCLEOTIDE SEQUENCE [LARGE SCALE GENOMIC DNA]</scope>
    <source>
        <strain evidence="7 8">4137-cl</strain>
    </source>
</reference>
<name>A0ABU3NX03_9FIRM</name>
<dbReference type="Gene3D" id="3.20.20.80">
    <property type="entry name" value="Glycosidases"/>
    <property type="match status" value="1"/>
</dbReference>
<accession>A0ABU3NX03</accession>
<dbReference type="InterPro" id="IPR001223">
    <property type="entry name" value="Glyco_hydro18_cat"/>
</dbReference>
<protein>
    <submittedName>
        <fullName evidence="7">Glycosyl hydrolase family 18 protein</fullName>
    </submittedName>
</protein>
<keyword evidence="5" id="KW-0732">Signal</keyword>
<evidence type="ECO:0000313" key="8">
    <source>
        <dbReference type="Proteomes" id="UP001254848"/>
    </source>
</evidence>
<evidence type="ECO:0000313" key="7">
    <source>
        <dbReference type="EMBL" id="MDT8901347.1"/>
    </source>
</evidence>
<evidence type="ECO:0000256" key="4">
    <source>
        <dbReference type="RuleBase" id="RU004453"/>
    </source>
</evidence>
<proteinExistence type="inferred from homology"/>
<dbReference type="EMBL" id="JAUOZS010000001">
    <property type="protein sequence ID" value="MDT8901347.1"/>
    <property type="molecule type" value="Genomic_DNA"/>
</dbReference>
<evidence type="ECO:0000256" key="5">
    <source>
        <dbReference type="SAM" id="SignalP"/>
    </source>
</evidence>
<dbReference type="PANTHER" id="PTHR46066:SF2">
    <property type="entry name" value="CHITINASE DOMAIN-CONTAINING PROTEIN 1"/>
    <property type="match status" value="1"/>
</dbReference>
<dbReference type="InterPro" id="IPR011583">
    <property type="entry name" value="Chitinase_II/V-like_cat"/>
</dbReference>
<dbReference type="InterPro" id="IPR017853">
    <property type="entry name" value="GH"/>
</dbReference>
<dbReference type="Gene3D" id="3.10.50.10">
    <property type="match status" value="1"/>
</dbReference>
<evidence type="ECO:0000256" key="2">
    <source>
        <dbReference type="ARBA" id="ARBA00023295"/>
    </source>
</evidence>
<dbReference type="Proteomes" id="UP001254848">
    <property type="component" value="Unassembled WGS sequence"/>
</dbReference>
<feature type="chain" id="PRO_5046157901" evidence="5">
    <location>
        <begin position="25"/>
        <end position="402"/>
    </location>
</feature>
<dbReference type="InterPro" id="IPR041704">
    <property type="entry name" value="CFLE_GH18"/>
</dbReference>
<comment type="caution">
    <text evidence="7">The sequence shown here is derived from an EMBL/GenBank/DDBJ whole genome shotgun (WGS) entry which is preliminary data.</text>
</comment>
<dbReference type="SMART" id="SM00636">
    <property type="entry name" value="Glyco_18"/>
    <property type="match status" value="1"/>
</dbReference>
<keyword evidence="8" id="KW-1185">Reference proteome</keyword>
<evidence type="ECO:0000256" key="1">
    <source>
        <dbReference type="ARBA" id="ARBA00022801"/>
    </source>
</evidence>
<organism evidence="7 8">
    <name type="scientific">Anaeroselena agilis</name>
    <dbReference type="NCBI Taxonomy" id="3063788"/>
    <lineage>
        <taxon>Bacteria</taxon>
        <taxon>Bacillati</taxon>
        <taxon>Bacillota</taxon>
        <taxon>Negativicutes</taxon>
        <taxon>Acetonemataceae</taxon>
        <taxon>Anaeroselena</taxon>
    </lineage>
</organism>
<keyword evidence="2 3" id="KW-0326">Glycosidase</keyword>
<evidence type="ECO:0000256" key="3">
    <source>
        <dbReference type="RuleBase" id="RU000489"/>
    </source>
</evidence>
<keyword evidence="1 3" id="KW-0378">Hydrolase</keyword>
<comment type="similarity">
    <text evidence="4">Belongs to the glycosyl hydrolase 18 family.</text>
</comment>
<dbReference type="RefSeq" id="WP_413779859.1">
    <property type="nucleotide sequence ID" value="NZ_JAUOZS010000001.1"/>
</dbReference>
<dbReference type="InterPro" id="IPR029070">
    <property type="entry name" value="Chitinase_insertion_sf"/>
</dbReference>